<dbReference type="InterPro" id="IPR000719">
    <property type="entry name" value="Prot_kinase_dom"/>
</dbReference>
<keyword evidence="2" id="KW-0723">Serine/threonine-protein kinase</keyword>
<feature type="region of interest" description="Disordered" evidence="8">
    <location>
        <begin position="741"/>
        <end position="796"/>
    </location>
</feature>
<evidence type="ECO:0000256" key="5">
    <source>
        <dbReference type="ARBA" id="ARBA00022777"/>
    </source>
</evidence>
<dbReference type="InterPro" id="IPR017441">
    <property type="entry name" value="Protein_kinase_ATP_BS"/>
</dbReference>
<dbReference type="FunFam" id="3.30.200.20:FF:000021">
    <property type="entry name" value="probable serine/threonine-protein kinase At1g54610"/>
    <property type="match status" value="1"/>
</dbReference>
<feature type="binding site" evidence="7">
    <location>
        <position position="163"/>
    </location>
    <ligand>
        <name>ATP</name>
        <dbReference type="ChEBI" id="CHEBI:30616"/>
    </ligand>
</feature>
<feature type="region of interest" description="Disordered" evidence="8">
    <location>
        <begin position="429"/>
        <end position="470"/>
    </location>
</feature>
<dbReference type="InterPro" id="IPR050108">
    <property type="entry name" value="CDK"/>
</dbReference>
<dbReference type="PANTHER" id="PTHR24056:SF228">
    <property type="entry name" value="PROTEIN IMPAIRED IN BABA-INDUCED STERILITY 1"/>
    <property type="match status" value="1"/>
</dbReference>
<dbReference type="GO" id="GO:0005634">
    <property type="term" value="C:nucleus"/>
    <property type="evidence" value="ECO:0007669"/>
    <property type="project" value="TreeGrafter"/>
</dbReference>
<dbReference type="PROSITE" id="PS00107">
    <property type="entry name" value="PROTEIN_KINASE_ATP"/>
    <property type="match status" value="1"/>
</dbReference>
<dbReference type="eggNOG" id="KOG0600">
    <property type="taxonomic scope" value="Eukaryota"/>
</dbReference>
<dbReference type="GO" id="GO:0000307">
    <property type="term" value="C:cyclin-dependent protein kinase holoenzyme complex"/>
    <property type="evidence" value="ECO:0007669"/>
    <property type="project" value="TreeGrafter"/>
</dbReference>
<gene>
    <name evidence="10" type="ORF">L484_015227</name>
</gene>
<dbReference type="Pfam" id="PF00069">
    <property type="entry name" value="Pkinase"/>
    <property type="match status" value="1"/>
</dbReference>
<name>W9RUS5_9ROSA</name>
<sequence length="812" mass="89514">MGCVSSKQAVSVTPAFDHSGALRDGISNNGNSGRSRVGSEVSEKRNGGGSGRRKGKVGSGSELVGSELGESGRASSNVNVNCNGNGNGESLSFRLGNLQKYVEGEQVAAGWPAWLSAVAGEAIHGWVPLRADSYEKLEKIGQGTYSTVFRARDLETGRIVALKKVRFDNFEPESVRFMAREIMILRRLDHPNVIKLEGLITSRLSCSLYLVFEYMEHDITGLLSCPDIKFSESQIKCYMKQLLSGLEHCHSRGVMHRDIKGSNLLVGNNGILKVADFGLANFCNFGHRQPLTSRVVTLWYRPPELLLGSTDYGAAVDLWSVGCVFAELLMGKPILQGRTEVEQLHKIFKLCGSPPDDYWKKSKLPHATLFKPQQPYDSCLQETFKDCPTTNVTLLETLLSVEPYKRGTASLALASEYFSTKPYACDPSSLPVYPPSKEIDAKNREEAKRKKSSGRVRGPETRKPTRKPVVISKLAPAEDLAAQTHDSRKSNGCHIHILKDENGISSGEVAKPSTDKEEEALHIKNESQGDIPFSGPLQVSTSSGFAWAKRRKDDVPTRSHTRSISRGNIFNPVEPSVALHAKNNFDLKRHENGDVMHRGRTESRGHDSYEIAKLAIQNQWGKFERPDSFDASDVYHSQELSLALYQREGLGATKSDLGFQDQGEKVEFSGPLLSQSNRIDELLERHERQIRRAVRKSWFHRAEQAFSTIGRILEEQRNALQQDIVEALVCIKDWDRPHGGERRSLAADVVGGERESTSEPPPRGVRNIVAVAAGSDAVGGERESTSEPPPRGVGNIVAGASYRQKSLACGEI</sequence>
<feature type="region of interest" description="Disordered" evidence="8">
    <location>
        <begin position="550"/>
        <end position="569"/>
    </location>
</feature>
<dbReference type="SMART" id="SM00220">
    <property type="entry name" value="S_TKc"/>
    <property type="match status" value="1"/>
</dbReference>
<proteinExistence type="inferred from homology"/>
<dbReference type="GO" id="GO:0005524">
    <property type="term" value="F:ATP binding"/>
    <property type="evidence" value="ECO:0007669"/>
    <property type="project" value="UniProtKB-UniRule"/>
</dbReference>
<dbReference type="SUPFAM" id="SSF56112">
    <property type="entry name" value="Protein kinase-like (PK-like)"/>
    <property type="match status" value="1"/>
</dbReference>
<dbReference type="CDD" id="cd07840">
    <property type="entry name" value="STKc_CDK9_like"/>
    <property type="match status" value="1"/>
</dbReference>
<dbReference type="STRING" id="981085.W9RUS5"/>
<dbReference type="Gene3D" id="3.30.200.20">
    <property type="entry name" value="Phosphorylase Kinase, domain 1"/>
    <property type="match status" value="1"/>
</dbReference>
<evidence type="ECO:0000313" key="10">
    <source>
        <dbReference type="EMBL" id="EXC11007.1"/>
    </source>
</evidence>
<evidence type="ECO:0000256" key="8">
    <source>
        <dbReference type="SAM" id="MobiDB-lite"/>
    </source>
</evidence>
<evidence type="ECO:0000259" key="9">
    <source>
        <dbReference type="PROSITE" id="PS50011"/>
    </source>
</evidence>
<dbReference type="GO" id="GO:0008353">
    <property type="term" value="F:RNA polymerase II CTD heptapeptide repeat kinase activity"/>
    <property type="evidence" value="ECO:0007669"/>
    <property type="project" value="TreeGrafter"/>
</dbReference>
<feature type="compositionally biased region" description="Low complexity" evidence="8">
    <location>
        <begin position="59"/>
        <end position="81"/>
    </location>
</feature>
<organism evidence="10 11">
    <name type="scientific">Morus notabilis</name>
    <dbReference type="NCBI Taxonomy" id="981085"/>
    <lineage>
        <taxon>Eukaryota</taxon>
        <taxon>Viridiplantae</taxon>
        <taxon>Streptophyta</taxon>
        <taxon>Embryophyta</taxon>
        <taxon>Tracheophyta</taxon>
        <taxon>Spermatophyta</taxon>
        <taxon>Magnoliopsida</taxon>
        <taxon>eudicotyledons</taxon>
        <taxon>Gunneridae</taxon>
        <taxon>Pentapetalae</taxon>
        <taxon>rosids</taxon>
        <taxon>fabids</taxon>
        <taxon>Rosales</taxon>
        <taxon>Moraceae</taxon>
        <taxon>Moreae</taxon>
        <taxon>Morus</taxon>
    </lineage>
</organism>
<dbReference type="PANTHER" id="PTHR24056">
    <property type="entry name" value="CELL DIVISION PROTEIN KINASE"/>
    <property type="match status" value="1"/>
</dbReference>
<dbReference type="PROSITE" id="PS50011">
    <property type="entry name" value="PROTEIN_KINASE_DOM"/>
    <property type="match status" value="1"/>
</dbReference>
<keyword evidence="3" id="KW-0808">Transferase</keyword>
<dbReference type="GO" id="GO:0046983">
    <property type="term" value="F:protein dimerization activity"/>
    <property type="evidence" value="ECO:0007669"/>
    <property type="project" value="InterPro"/>
</dbReference>
<keyword evidence="11" id="KW-1185">Reference proteome</keyword>
<feature type="compositionally biased region" description="Low complexity" evidence="8">
    <location>
        <begin position="769"/>
        <end position="778"/>
    </location>
</feature>
<dbReference type="InterPro" id="IPR011009">
    <property type="entry name" value="Kinase-like_dom_sf"/>
</dbReference>
<keyword evidence="4 7" id="KW-0547">Nucleotide-binding</keyword>
<dbReference type="FunFam" id="1.10.510.10:FF:000043">
    <property type="entry name" value="probable serine/threonine-protein kinase At1g54610"/>
    <property type="match status" value="1"/>
</dbReference>
<comment type="similarity">
    <text evidence="1">Belongs to the protein kinase superfamily. CMGC Ser/Thr protein kinase family. CDC2/CDKX subfamily.</text>
</comment>
<evidence type="ECO:0000256" key="2">
    <source>
        <dbReference type="ARBA" id="ARBA00022527"/>
    </source>
</evidence>
<evidence type="ECO:0000256" key="3">
    <source>
        <dbReference type="ARBA" id="ARBA00022679"/>
    </source>
</evidence>
<dbReference type="Gene3D" id="1.10.510.10">
    <property type="entry name" value="Transferase(Phosphotransferase) domain 1"/>
    <property type="match status" value="1"/>
</dbReference>
<feature type="compositionally biased region" description="Basic and acidic residues" evidence="8">
    <location>
        <begin position="437"/>
        <end position="448"/>
    </location>
</feature>
<dbReference type="AlphaFoldDB" id="W9RUS5"/>
<evidence type="ECO:0000256" key="4">
    <source>
        <dbReference type="ARBA" id="ARBA00022741"/>
    </source>
</evidence>
<reference evidence="11" key="1">
    <citation type="submission" date="2013-01" db="EMBL/GenBank/DDBJ databases">
        <title>Draft Genome Sequence of a Mulberry Tree, Morus notabilis C.K. Schneid.</title>
        <authorList>
            <person name="He N."/>
            <person name="Zhao S."/>
        </authorList>
    </citation>
    <scope>NUCLEOTIDE SEQUENCE</scope>
</reference>
<feature type="compositionally biased region" description="Basic and acidic residues" evidence="8">
    <location>
        <begin position="741"/>
        <end position="757"/>
    </location>
</feature>
<dbReference type="Proteomes" id="UP000030645">
    <property type="component" value="Unassembled WGS sequence"/>
</dbReference>
<keyword evidence="5 10" id="KW-0418">Kinase</keyword>
<dbReference type="InterPro" id="IPR008271">
    <property type="entry name" value="Ser/Thr_kinase_AS"/>
</dbReference>
<feature type="domain" description="Protein kinase" evidence="9">
    <location>
        <begin position="134"/>
        <end position="418"/>
    </location>
</feature>
<dbReference type="InterPro" id="IPR008906">
    <property type="entry name" value="HATC_C_dom"/>
</dbReference>
<accession>W9RUS5</accession>
<dbReference type="Pfam" id="PF05699">
    <property type="entry name" value="Dimer_Tnp_hAT"/>
    <property type="match status" value="1"/>
</dbReference>
<evidence type="ECO:0000256" key="6">
    <source>
        <dbReference type="ARBA" id="ARBA00022840"/>
    </source>
</evidence>
<evidence type="ECO:0000313" key="11">
    <source>
        <dbReference type="Proteomes" id="UP000030645"/>
    </source>
</evidence>
<dbReference type="EMBL" id="KE345665">
    <property type="protein sequence ID" value="EXC11007.1"/>
    <property type="molecule type" value="Genomic_DNA"/>
</dbReference>
<protein>
    <submittedName>
        <fullName evidence="10">Putative serine/threonine-protein kinase</fullName>
    </submittedName>
</protein>
<keyword evidence="6 7" id="KW-0067">ATP-binding</keyword>
<evidence type="ECO:0000256" key="1">
    <source>
        <dbReference type="ARBA" id="ARBA00006485"/>
    </source>
</evidence>
<dbReference type="PROSITE" id="PS00108">
    <property type="entry name" value="PROTEIN_KINASE_ST"/>
    <property type="match status" value="1"/>
</dbReference>
<evidence type="ECO:0000256" key="7">
    <source>
        <dbReference type="PROSITE-ProRule" id="PRU10141"/>
    </source>
</evidence>
<dbReference type="GO" id="GO:0032968">
    <property type="term" value="P:positive regulation of transcription elongation by RNA polymerase II"/>
    <property type="evidence" value="ECO:0007669"/>
    <property type="project" value="TreeGrafter"/>
</dbReference>
<feature type="region of interest" description="Disordered" evidence="8">
    <location>
        <begin position="15"/>
        <end position="81"/>
    </location>
</feature>